<comment type="function">
    <text evidence="7 8">Plays a role in the regulation of phosphate uptake.</text>
</comment>
<organism evidence="10 11">
    <name type="scientific">Phenylobacterium soli</name>
    <dbReference type="NCBI Taxonomy" id="2170551"/>
    <lineage>
        <taxon>Bacteria</taxon>
        <taxon>Pseudomonadati</taxon>
        <taxon>Pseudomonadota</taxon>
        <taxon>Alphaproteobacteria</taxon>
        <taxon>Caulobacterales</taxon>
        <taxon>Caulobacteraceae</taxon>
        <taxon>Phenylobacterium</taxon>
    </lineage>
</organism>
<keyword evidence="4 8" id="KW-0813">Transport</keyword>
<dbReference type="Gene3D" id="1.20.58.220">
    <property type="entry name" value="Phosphate transport system protein phou homolog 2, domain 2"/>
    <property type="match status" value="1"/>
</dbReference>
<dbReference type="SUPFAM" id="SSF109755">
    <property type="entry name" value="PhoU-like"/>
    <property type="match status" value="1"/>
</dbReference>
<feature type="domain" description="PhoU" evidence="9">
    <location>
        <begin position="123"/>
        <end position="207"/>
    </location>
</feature>
<protein>
    <recommendedName>
        <fullName evidence="8">Phosphate-specific transport system accessory protein PhoU</fullName>
    </recommendedName>
</protein>
<gene>
    <name evidence="10" type="primary">phoU</name>
    <name evidence="10" type="ORF">DJ017_16445</name>
</gene>
<keyword evidence="5 8" id="KW-0963">Cytoplasm</keyword>
<name>A0A328AN54_9CAUL</name>
<dbReference type="FunFam" id="1.20.58.220:FF:000004">
    <property type="entry name" value="Phosphate-specific transport system accessory protein PhoU"/>
    <property type="match status" value="1"/>
</dbReference>
<evidence type="ECO:0000256" key="6">
    <source>
        <dbReference type="ARBA" id="ARBA00022592"/>
    </source>
</evidence>
<evidence type="ECO:0000256" key="5">
    <source>
        <dbReference type="ARBA" id="ARBA00022490"/>
    </source>
</evidence>
<evidence type="ECO:0000313" key="11">
    <source>
        <dbReference type="Proteomes" id="UP000249254"/>
    </source>
</evidence>
<keyword evidence="6 8" id="KW-0592">Phosphate transport</keyword>
<dbReference type="InterPro" id="IPR026022">
    <property type="entry name" value="PhoU_dom"/>
</dbReference>
<evidence type="ECO:0000313" key="10">
    <source>
        <dbReference type="EMBL" id="RAK55987.1"/>
    </source>
</evidence>
<feature type="domain" description="PhoU" evidence="9">
    <location>
        <begin position="22"/>
        <end position="107"/>
    </location>
</feature>
<dbReference type="PANTHER" id="PTHR42930">
    <property type="entry name" value="PHOSPHATE-SPECIFIC TRANSPORT SYSTEM ACCESSORY PROTEIN PHOU"/>
    <property type="match status" value="1"/>
</dbReference>
<dbReference type="Proteomes" id="UP000249254">
    <property type="component" value="Unassembled WGS sequence"/>
</dbReference>
<evidence type="ECO:0000259" key="9">
    <source>
        <dbReference type="Pfam" id="PF01895"/>
    </source>
</evidence>
<comment type="caution">
    <text evidence="10">The sequence shown here is derived from an EMBL/GenBank/DDBJ whole genome shotgun (WGS) entry which is preliminary data.</text>
</comment>
<dbReference type="InterPro" id="IPR028366">
    <property type="entry name" value="PhoU"/>
</dbReference>
<evidence type="ECO:0000256" key="7">
    <source>
        <dbReference type="ARBA" id="ARBA00056181"/>
    </source>
</evidence>
<sequence>MEHTFKAVDEQLQGLFRDVGVMGDLAVAQLRGAVTAFVANDTASAAAIAAGDARLDEMDADIERRAVRFIALHQPMADDLRAPITAMKTAMNLERCGDLAKNLAKRTAQQKGPPSQAQAKGLTDLGMLVADRLAEVMIAYRNADAGKAKVVWERDTDIDELHEKVFRHILTDMSGDPKSIEASTDLLFITKNLERVGDHATNIAELIYYQATGEELSDRPKAG</sequence>
<dbReference type="Pfam" id="PF01895">
    <property type="entry name" value="PhoU"/>
    <property type="match status" value="2"/>
</dbReference>
<dbReference type="RefSeq" id="WP_111529735.1">
    <property type="nucleotide sequence ID" value="NZ_JBHRSG010000003.1"/>
</dbReference>
<dbReference type="GO" id="GO:0005737">
    <property type="term" value="C:cytoplasm"/>
    <property type="evidence" value="ECO:0007669"/>
    <property type="project" value="UniProtKB-SubCell"/>
</dbReference>
<comment type="similarity">
    <text evidence="2 8">Belongs to the PhoU family.</text>
</comment>
<dbReference type="NCBIfam" id="TIGR02135">
    <property type="entry name" value="phoU_full"/>
    <property type="match status" value="1"/>
</dbReference>
<evidence type="ECO:0000256" key="1">
    <source>
        <dbReference type="ARBA" id="ARBA00004496"/>
    </source>
</evidence>
<keyword evidence="11" id="KW-1185">Reference proteome</keyword>
<dbReference type="AlphaFoldDB" id="A0A328AN54"/>
<dbReference type="OrthoDB" id="9814256at2"/>
<evidence type="ECO:0000256" key="8">
    <source>
        <dbReference type="PIRNR" id="PIRNR003107"/>
    </source>
</evidence>
<dbReference type="EMBL" id="QFYQ01000001">
    <property type="protein sequence ID" value="RAK55987.1"/>
    <property type="molecule type" value="Genomic_DNA"/>
</dbReference>
<dbReference type="GO" id="GO:0030643">
    <property type="term" value="P:intracellular phosphate ion homeostasis"/>
    <property type="evidence" value="ECO:0007669"/>
    <property type="project" value="InterPro"/>
</dbReference>
<dbReference type="PIRSF" id="PIRSF003107">
    <property type="entry name" value="PhoU"/>
    <property type="match status" value="1"/>
</dbReference>
<dbReference type="InterPro" id="IPR038078">
    <property type="entry name" value="PhoU-like_sf"/>
</dbReference>
<evidence type="ECO:0000256" key="2">
    <source>
        <dbReference type="ARBA" id="ARBA00008107"/>
    </source>
</evidence>
<dbReference type="GO" id="GO:0045936">
    <property type="term" value="P:negative regulation of phosphate metabolic process"/>
    <property type="evidence" value="ECO:0007669"/>
    <property type="project" value="InterPro"/>
</dbReference>
<evidence type="ECO:0000256" key="3">
    <source>
        <dbReference type="ARBA" id="ARBA00011738"/>
    </source>
</evidence>
<proteinExistence type="inferred from homology"/>
<accession>A0A328AN54</accession>
<comment type="subcellular location">
    <subcellularLocation>
        <location evidence="1 8">Cytoplasm</location>
    </subcellularLocation>
</comment>
<dbReference type="PANTHER" id="PTHR42930:SF3">
    <property type="entry name" value="PHOSPHATE-SPECIFIC TRANSPORT SYSTEM ACCESSORY PROTEIN PHOU"/>
    <property type="match status" value="1"/>
</dbReference>
<dbReference type="GO" id="GO:0006817">
    <property type="term" value="P:phosphate ion transport"/>
    <property type="evidence" value="ECO:0007669"/>
    <property type="project" value="UniProtKB-KW"/>
</dbReference>
<evidence type="ECO:0000256" key="4">
    <source>
        <dbReference type="ARBA" id="ARBA00022448"/>
    </source>
</evidence>
<reference evidence="11" key="1">
    <citation type="submission" date="2018-05" db="EMBL/GenBank/DDBJ databases">
        <authorList>
            <person name="Li X."/>
        </authorList>
    </citation>
    <scope>NUCLEOTIDE SEQUENCE [LARGE SCALE GENOMIC DNA]</scope>
    <source>
        <strain evidence="11">LX32</strain>
    </source>
</reference>
<comment type="subunit">
    <text evidence="3 8">Homodimer.</text>
</comment>